<feature type="transmembrane region" description="Helical" evidence="1">
    <location>
        <begin position="182"/>
        <end position="207"/>
    </location>
</feature>
<sequence>MVPTNSRSLVEVLSPFCEELPFLNYLILTTSFYVPGEYANRSPSAAMDINIPLHQQQFEAGMTYLAFTWAAAFPAIHIVIVMIFGVALTNRINSRSSAITLTCFFAITICISVVITSLLVPWSTTEIRQSPLGFSENDHDILYMADRCVDQGVINMITCALTTMRTSASAIYMHEGFAGFPWVFWQLFLLIFVGPLLMLISLVPIFCQPEPNCRLNLERDEKIGGWKGLASVHRDQCNCIGWKG</sequence>
<evidence type="ECO:0000313" key="3">
    <source>
        <dbReference type="Proteomes" id="UP001056384"/>
    </source>
</evidence>
<dbReference type="EMBL" id="CP099420">
    <property type="protein sequence ID" value="USW50555.1"/>
    <property type="molecule type" value="Genomic_DNA"/>
</dbReference>
<evidence type="ECO:0000313" key="2">
    <source>
        <dbReference type="EMBL" id="USW50555.1"/>
    </source>
</evidence>
<accession>A0A9Q9AK83</accession>
<keyword evidence="3" id="KW-1185">Reference proteome</keyword>
<proteinExistence type="predicted"/>
<name>A0A9Q9AK83_9PEZI</name>
<organism evidence="2 3">
    <name type="scientific">Septoria linicola</name>
    <dbReference type="NCBI Taxonomy" id="215465"/>
    <lineage>
        <taxon>Eukaryota</taxon>
        <taxon>Fungi</taxon>
        <taxon>Dikarya</taxon>
        <taxon>Ascomycota</taxon>
        <taxon>Pezizomycotina</taxon>
        <taxon>Dothideomycetes</taxon>
        <taxon>Dothideomycetidae</taxon>
        <taxon>Mycosphaerellales</taxon>
        <taxon>Mycosphaerellaceae</taxon>
        <taxon>Septoria</taxon>
    </lineage>
</organism>
<keyword evidence="1" id="KW-0472">Membrane</keyword>
<feature type="transmembrane region" description="Helical" evidence="1">
    <location>
        <begin position="64"/>
        <end position="87"/>
    </location>
</feature>
<reference evidence="2" key="1">
    <citation type="submission" date="2022-06" db="EMBL/GenBank/DDBJ databases">
        <title>Complete genome sequences of two strains of the flax pathogen Septoria linicola.</title>
        <authorList>
            <person name="Lapalu N."/>
            <person name="Simon A."/>
            <person name="Demenou B."/>
            <person name="Paumier D."/>
            <person name="Guillot M.-P."/>
            <person name="Gout L."/>
            <person name="Valade R."/>
        </authorList>
    </citation>
    <scope>NUCLEOTIDE SEQUENCE</scope>
    <source>
        <strain evidence="2">SE15195</strain>
    </source>
</reference>
<keyword evidence="1" id="KW-1133">Transmembrane helix</keyword>
<gene>
    <name evidence="2" type="ORF">Slin15195_G038740</name>
</gene>
<dbReference type="Proteomes" id="UP001056384">
    <property type="component" value="Chromosome 3"/>
</dbReference>
<evidence type="ECO:0000256" key="1">
    <source>
        <dbReference type="SAM" id="Phobius"/>
    </source>
</evidence>
<protein>
    <submittedName>
        <fullName evidence="2">Uncharacterized protein</fullName>
    </submittedName>
</protein>
<keyword evidence="1" id="KW-0812">Transmembrane</keyword>
<feature type="transmembrane region" description="Helical" evidence="1">
    <location>
        <begin position="99"/>
        <end position="122"/>
    </location>
</feature>
<dbReference type="AlphaFoldDB" id="A0A9Q9AK83"/>